<dbReference type="PANTHER" id="PTHR33787:SF5">
    <property type="entry name" value="YCF20-LIKE PROTEIN"/>
    <property type="match status" value="1"/>
</dbReference>
<keyword evidence="2" id="KW-1133">Transmembrane helix</keyword>
<evidence type="ECO:0000256" key="2">
    <source>
        <dbReference type="SAM" id="Phobius"/>
    </source>
</evidence>
<dbReference type="AlphaFoldDB" id="A0A6J4I188"/>
<reference evidence="3" key="1">
    <citation type="submission" date="2020-02" db="EMBL/GenBank/DDBJ databases">
        <authorList>
            <person name="Meier V. D."/>
        </authorList>
    </citation>
    <scope>NUCLEOTIDE SEQUENCE</scope>
    <source>
        <strain evidence="3">AVDCRST_MAG92</strain>
    </source>
</reference>
<keyword evidence="2" id="KW-0472">Membrane</keyword>
<proteinExistence type="inferred from homology"/>
<evidence type="ECO:0008006" key="4">
    <source>
        <dbReference type="Google" id="ProtNLM"/>
    </source>
</evidence>
<protein>
    <recommendedName>
        <fullName evidence="4">DUF565 domain-containing protein</fullName>
    </recommendedName>
</protein>
<organism evidence="3">
    <name type="scientific">uncultured Coleofasciculus sp</name>
    <dbReference type="NCBI Taxonomy" id="1267456"/>
    <lineage>
        <taxon>Bacteria</taxon>
        <taxon>Bacillati</taxon>
        <taxon>Cyanobacteriota</taxon>
        <taxon>Cyanophyceae</taxon>
        <taxon>Coleofasciculales</taxon>
        <taxon>Coleofasciculaceae</taxon>
        <taxon>Coleofasciculus</taxon>
        <taxon>environmental samples</taxon>
    </lineage>
</organism>
<dbReference type="InterPro" id="IPR007572">
    <property type="entry name" value="Uncharacterised_Ycf20"/>
</dbReference>
<dbReference type="PANTHER" id="PTHR33787">
    <property type="match status" value="1"/>
</dbReference>
<feature type="transmembrane region" description="Helical" evidence="2">
    <location>
        <begin position="27"/>
        <end position="45"/>
    </location>
</feature>
<evidence type="ECO:0000313" key="3">
    <source>
        <dbReference type="EMBL" id="CAA9237313.1"/>
    </source>
</evidence>
<keyword evidence="2" id="KW-0812">Transmembrane</keyword>
<evidence type="ECO:0000256" key="1">
    <source>
        <dbReference type="ARBA" id="ARBA00009846"/>
    </source>
</evidence>
<dbReference type="EMBL" id="CADCTM010000185">
    <property type="protein sequence ID" value="CAA9237313.1"/>
    <property type="molecule type" value="Genomic_DNA"/>
</dbReference>
<dbReference type="Pfam" id="PF04483">
    <property type="entry name" value="DUF565"/>
    <property type="match status" value="1"/>
</dbReference>
<sequence>MQNTRLNNLVNVVLTQLSQWFANPWRYFSLILISLLFGVFLGSAIPTTAGQAADWDIVAAGVLLLFTEAVSRFVYGRNRQRVQSPEDVPRRSLLAQVINALKIGLTYSMFVEAFKIGS</sequence>
<feature type="transmembrane region" description="Helical" evidence="2">
    <location>
        <begin position="57"/>
        <end position="75"/>
    </location>
</feature>
<name>A0A6J4I188_9CYAN</name>
<accession>A0A6J4I188</accession>
<gene>
    <name evidence="3" type="ORF">AVDCRST_MAG92-1341</name>
</gene>
<comment type="similarity">
    <text evidence="1">Belongs to the ycf20 family.</text>
</comment>